<dbReference type="EMBL" id="CARXXK010000449">
    <property type="protein sequence ID" value="CAI6370603.1"/>
    <property type="molecule type" value="Genomic_DNA"/>
</dbReference>
<dbReference type="PANTHER" id="PTHR10773:SF19">
    <property type="match status" value="1"/>
</dbReference>
<proteinExistence type="predicted"/>
<accession>A0AAV0XR32</accession>
<dbReference type="PANTHER" id="PTHR10773">
    <property type="entry name" value="DNA-DIRECTED RNA POLYMERASES I, II, AND III SUBUNIT RPABC2"/>
    <property type="match status" value="1"/>
</dbReference>
<organism evidence="1 2">
    <name type="scientific">Macrosiphum euphorbiae</name>
    <name type="common">potato aphid</name>
    <dbReference type="NCBI Taxonomy" id="13131"/>
    <lineage>
        <taxon>Eukaryota</taxon>
        <taxon>Metazoa</taxon>
        <taxon>Ecdysozoa</taxon>
        <taxon>Arthropoda</taxon>
        <taxon>Hexapoda</taxon>
        <taxon>Insecta</taxon>
        <taxon>Pterygota</taxon>
        <taxon>Neoptera</taxon>
        <taxon>Paraneoptera</taxon>
        <taxon>Hemiptera</taxon>
        <taxon>Sternorrhyncha</taxon>
        <taxon>Aphidomorpha</taxon>
        <taxon>Aphidoidea</taxon>
        <taxon>Aphididae</taxon>
        <taxon>Macrosiphini</taxon>
        <taxon>Macrosiphum</taxon>
    </lineage>
</organism>
<evidence type="ECO:0000313" key="1">
    <source>
        <dbReference type="EMBL" id="CAI6370603.1"/>
    </source>
</evidence>
<comment type="caution">
    <text evidence="1">The sequence shown here is derived from an EMBL/GenBank/DDBJ whole genome shotgun (WGS) entry which is preliminary data.</text>
</comment>
<name>A0AAV0XR32_9HEMI</name>
<evidence type="ECO:0000313" key="2">
    <source>
        <dbReference type="Proteomes" id="UP001160148"/>
    </source>
</evidence>
<gene>
    <name evidence="1" type="ORF">MEUPH1_LOCUS24709</name>
</gene>
<protein>
    <recommendedName>
        <fullName evidence="3">Polyprotein</fullName>
    </recommendedName>
</protein>
<dbReference type="AlphaFoldDB" id="A0AAV0XR32"/>
<dbReference type="Proteomes" id="UP001160148">
    <property type="component" value="Unassembled WGS sequence"/>
</dbReference>
<keyword evidence="2" id="KW-1185">Reference proteome</keyword>
<reference evidence="1 2" key="1">
    <citation type="submission" date="2023-01" db="EMBL/GenBank/DDBJ databases">
        <authorList>
            <person name="Whitehead M."/>
        </authorList>
    </citation>
    <scope>NUCLEOTIDE SEQUENCE [LARGE SCALE GENOMIC DNA]</scope>
</reference>
<sequence length="397" mass="46484">MESHYCRKQSNRLYLEGPFDSKQQLYNLYLEEAKEFQIEPVSRSCFSKYIKSKKFSLYKPRKDQCDICCSFKTHQVSEEVYNKHILNKNMARLQLDIDTEKAKNLEKIVFTMDVQAVKLCPAMNASALYYSMKLKVHNFTLYNVGNEHDCHNYWWNECEGELEASVFVSIIIHHLKTYCIDDDNKGNKKDIILYSDGCGYQNRNSVLSSALLNFAVLNNVVIEQKFLEKGHTQMSCDSVHSCIERKLKNTEIHLPSDFILVTKEARVNPSPYKATLLDHTFFTDYKKNQTYSSIRPGKGKGDPEVRDLRCLKYDPATKMIYFKTIFSDSYEMLPLPRNKYFKLTEDYEKLYSSQLPLTLSKWTDLQKLKHVLPIDTHSFYDTLPHAASYKQRKVQDI</sequence>
<evidence type="ECO:0008006" key="3">
    <source>
        <dbReference type="Google" id="ProtNLM"/>
    </source>
</evidence>